<evidence type="ECO:0000256" key="1">
    <source>
        <dbReference type="ARBA" id="ARBA00004651"/>
    </source>
</evidence>
<dbReference type="PANTHER" id="PTHR30193">
    <property type="entry name" value="ABC TRANSPORTER PERMEASE PROTEIN"/>
    <property type="match status" value="1"/>
</dbReference>
<evidence type="ECO:0000259" key="8">
    <source>
        <dbReference type="PROSITE" id="PS50928"/>
    </source>
</evidence>
<dbReference type="SUPFAM" id="SSF161098">
    <property type="entry name" value="MetI-like"/>
    <property type="match status" value="1"/>
</dbReference>
<dbReference type="InterPro" id="IPR035906">
    <property type="entry name" value="MetI-like_sf"/>
</dbReference>
<dbReference type="Pfam" id="PF00528">
    <property type="entry name" value="BPD_transp_1"/>
    <property type="match status" value="1"/>
</dbReference>
<feature type="transmembrane region" description="Helical" evidence="7">
    <location>
        <begin position="282"/>
        <end position="303"/>
    </location>
</feature>
<accession>A0A2W7QKR6</accession>
<keyword evidence="4 7" id="KW-0812">Transmembrane</keyword>
<evidence type="ECO:0000256" key="3">
    <source>
        <dbReference type="ARBA" id="ARBA00022475"/>
    </source>
</evidence>
<dbReference type="CDD" id="cd06261">
    <property type="entry name" value="TM_PBP2"/>
    <property type="match status" value="1"/>
</dbReference>
<feature type="domain" description="ABC transmembrane type-1" evidence="8">
    <location>
        <begin position="81"/>
        <end position="300"/>
    </location>
</feature>
<evidence type="ECO:0000256" key="5">
    <source>
        <dbReference type="ARBA" id="ARBA00022989"/>
    </source>
</evidence>
<dbReference type="AlphaFoldDB" id="A0A2W7QKR6"/>
<feature type="transmembrane region" description="Helical" evidence="7">
    <location>
        <begin position="84"/>
        <end position="106"/>
    </location>
</feature>
<evidence type="ECO:0000256" key="7">
    <source>
        <dbReference type="RuleBase" id="RU363032"/>
    </source>
</evidence>
<gene>
    <name evidence="9" type="ORF">LX76_04055</name>
</gene>
<evidence type="ECO:0000313" key="9">
    <source>
        <dbReference type="EMBL" id="PZX49014.1"/>
    </source>
</evidence>
<sequence>MAADAPPPADLTGYPMFTRRYLPHYGMVLPFLLLFAVFFLYPIGSGLFYSFHDWNAATDPQFVGLKNYQDILGSRDFERAMGNLVFYIVMTVPLGIVVALGLALLVDSFTGAWSNFFRSAFFLPVILPAFLAATIWRWMYAPNFGLVNMVLGWFGYPSVNFLNDTDTMIYALIVVDIWVSAGFNMVILLAGLKGIPADLYEAARLDGASRLQQVRHVTIPMLAPVLFFVVTYGFISALQVFDVPWLLTGSSFTSYGGRRGALLFPVMDMMGRGFGSVRFGQAAAYGFILTAIIVLFTAAMFALRAWRAPK</sequence>
<evidence type="ECO:0000256" key="4">
    <source>
        <dbReference type="ARBA" id="ARBA00022692"/>
    </source>
</evidence>
<comment type="subcellular location">
    <subcellularLocation>
        <location evidence="1 7">Cell membrane</location>
        <topology evidence="1 7">Multi-pass membrane protein</topology>
    </subcellularLocation>
</comment>
<dbReference type="InterPro" id="IPR051393">
    <property type="entry name" value="ABC_transporter_permease"/>
</dbReference>
<proteinExistence type="inferred from homology"/>
<comment type="caution">
    <text evidence="9">The sequence shown here is derived from an EMBL/GenBank/DDBJ whole genome shotgun (WGS) entry which is preliminary data.</text>
</comment>
<evidence type="ECO:0000256" key="2">
    <source>
        <dbReference type="ARBA" id="ARBA00022448"/>
    </source>
</evidence>
<evidence type="ECO:0000256" key="6">
    <source>
        <dbReference type="ARBA" id="ARBA00023136"/>
    </source>
</evidence>
<dbReference type="Proteomes" id="UP000249538">
    <property type="component" value="Unassembled WGS sequence"/>
</dbReference>
<name>A0A2W7QKR6_9RHOB</name>
<keyword evidence="2 7" id="KW-0813">Transport</keyword>
<protein>
    <submittedName>
        <fullName evidence="9">Carbohydrate ABC transporter membrane protein 1 (CUT1 family)</fullName>
    </submittedName>
</protein>
<dbReference type="Gene3D" id="1.10.3720.10">
    <property type="entry name" value="MetI-like"/>
    <property type="match status" value="1"/>
</dbReference>
<feature type="transmembrane region" description="Helical" evidence="7">
    <location>
        <begin position="22"/>
        <end position="41"/>
    </location>
</feature>
<comment type="similarity">
    <text evidence="7">Belongs to the binding-protein-dependent transport system permease family.</text>
</comment>
<dbReference type="PROSITE" id="PS50928">
    <property type="entry name" value="ABC_TM1"/>
    <property type="match status" value="1"/>
</dbReference>
<feature type="transmembrane region" description="Helical" evidence="7">
    <location>
        <begin position="112"/>
        <end position="131"/>
    </location>
</feature>
<dbReference type="InterPro" id="IPR000515">
    <property type="entry name" value="MetI-like"/>
</dbReference>
<evidence type="ECO:0000313" key="10">
    <source>
        <dbReference type="Proteomes" id="UP000249538"/>
    </source>
</evidence>
<dbReference type="GO" id="GO:0055085">
    <property type="term" value="P:transmembrane transport"/>
    <property type="evidence" value="ECO:0007669"/>
    <property type="project" value="InterPro"/>
</dbReference>
<dbReference type="PANTHER" id="PTHR30193:SF37">
    <property type="entry name" value="INNER MEMBRANE ABC TRANSPORTER PERMEASE PROTEIN YCJO"/>
    <property type="match status" value="1"/>
</dbReference>
<feature type="transmembrane region" description="Helical" evidence="7">
    <location>
        <begin position="219"/>
        <end position="241"/>
    </location>
</feature>
<dbReference type="EMBL" id="QKZS01000018">
    <property type="protein sequence ID" value="PZX49014.1"/>
    <property type="molecule type" value="Genomic_DNA"/>
</dbReference>
<keyword evidence="3" id="KW-1003">Cell membrane</keyword>
<organism evidence="9 10">
    <name type="scientific">Cereibacter changlensis</name>
    <dbReference type="NCBI Taxonomy" id="402884"/>
    <lineage>
        <taxon>Bacteria</taxon>
        <taxon>Pseudomonadati</taxon>
        <taxon>Pseudomonadota</taxon>
        <taxon>Alphaproteobacteria</taxon>
        <taxon>Rhodobacterales</taxon>
        <taxon>Paracoccaceae</taxon>
        <taxon>Cereibacter</taxon>
    </lineage>
</organism>
<keyword evidence="5 7" id="KW-1133">Transmembrane helix</keyword>
<feature type="transmembrane region" description="Helical" evidence="7">
    <location>
        <begin position="168"/>
        <end position="192"/>
    </location>
</feature>
<reference evidence="9 10" key="1">
    <citation type="submission" date="2018-06" db="EMBL/GenBank/DDBJ databases">
        <title>Genomic Encyclopedia of Archaeal and Bacterial Type Strains, Phase II (KMG-II): from individual species to whole genera.</title>
        <authorList>
            <person name="Goeker M."/>
        </authorList>
    </citation>
    <scope>NUCLEOTIDE SEQUENCE [LARGE SCALE GENOMIC DNA]</scope>
    <source>
        <strain evidence="9 10">DSM 18774</strain>
    </source>
</reference>
<dbReference type="GO" id="GO:0005886">
    <property type="term" value="C:plasma membrane"/>
    <property type="evidence" value="ECO:0007669"/>
    <property type="project" value="UniProtKB-SubCell"/>
</dbReference>
<keyword evidence="6 7" id="KW-0472">Membrane</keyword>